<evidence type="ECO:0000313" key="20">
    <source>
        <dbReference type="Proteomes" id="UP000278756"/>
    </source>
</evidence>
<evidence type="ECO:0000313" key="19">
    <source>
        <dbReference type="EMBL" id="BBF81221.1"/>
    </source>
</evidence>
<evidence type="ECO:0000256" key="12">
    <source>
        <dbReference type="ARBA" id="ARBA00034808"/>
    </source>
</evidence>
<dbReference type="Pfam" id="PF00580">
    <property type="entry name" value="UvrD-helicase"/>
    <property type="match status" value="1"/>
</dbReference>
<keyword evidence="10" id="KW-0413">Isomerase</keyword>
<evidence type="ECO:0000256" key="16">
    <source>
        <dbReference type="SAM" id="MobiDB-lite"/>
    </source>
</evidence>
<keyword evidence="2 15" id="KW-0547">Nucleotide-binding</keyword>
<keyword evidence="9" id="KW-0234">DNA repair</keyword>
<feature type="compositionally biased region" description="Basic and acidic residues" evidence="16">
    <location>
        <begin position="993"/>
        <end position="1002"/>
    </location>
</feature>
<feature type="binding site" evidence="15">
    <location>
        <begin position="18"/>
        <end position="25"/>
    </location>
    <ligand>
        <name>ATP</name>
        <dbReference type="ChEBI" id="CHEBI:30616"/>
    </ligand>
</feature>
<evidence type="ECO:0000259" key="17">
    <source>
        <dbReference type="PROSITE" id="PS51198"/>
    </source>
</evidence>
<dbReference type="NCBIfam" id="TIGR02784">
    <property type="entry name" value="addA_alphas"/>
    <property type="match status" value="1"/>
</dbReference>
<evidence type="ECO:0000256" key="2">
    <source>
        <dbReference type="ARBA" id="ARBA00022741"/>
    </source>
</evidence>
<dbReference type="EC" id="5.6.2.4" evidence="12"/>
<keyword evidence="6" id="KW-0269">Exonuclease</keyword>
<dbReference type="AlphaFoldDB" id="A0A3G9G5Y2"/>
<dbReference type="InterPro" id="IPR000212">
    <property type="entry name" value="DNA_helicase_UvrD/REP"/>
</dbReference>
<dbReference type="PROSITE" id="PS51198">
    <property type="entry name" value="UVRD_HELICASE_ATP_BIND"/>
    <property type="match status" value="1"/>
</dbReference>
<feature type="domain" description="UvrD-like helicase C-terminal" evidence="18">
    <location>
        <begin position="494"/>
        <end position="792"/>
    </location>
</feature>
<reference evidence="20" key="1">
    <citation type="journal article" date="2017" name="Biotechnol. Biofuels">
        <title>Evaluation of environmental bacterial communities as a factor affecting the growth of duckweed Lemna minor.</title>
        <authorList>
            <person name="Ishizawa H."/>
            <person name="Kuroda M."/>
            <person name="Morikawa M."/>
            <person name="Ike M."/>
        </authorList>
    </citation>
    <scope>NUCLEOTIDE SEQUENCE [LARGE SCALE GENOMIC DNA]</scope>
    <source>
        <strain evidence="20">M6</strain>
    </source>
</reference>
<dbReference type="InterPro" id="IPR014017">
    <property type="entry name" value="DNA_helicase_UvrD-like_C"/>
</dbReference>
<dbReference type="Gene3D" id="3.40.50.300">
    <property type="entry name" value="P-loop containing nucleotide triphosphate hydrolases"/>
    <property type="match status" value="4"/>
</dbReference>
<dbReference type="OrthoDB" id="9810135at2"/>
<evidence type="ECO:0000256" key="3">
    <source>
        <dbReference type="ARBA" id="ARBA00022763"/>
    </source>
</evidence>
<evidence type="ECO:0000256" key="1">
    <source>
        <dbReference type="ARBA" id="ARBA00022722"/>
    </source>
</evidence>
<evidence type="ECO:0000256" key="8">
    <source>
        <dbReference type="ARBA" id="ARBA00023125"/>
    </source>
</evidence>
<dbReference type="InterPro" id="IPR014151">
    <property type="entry name" value="DNA_helicase_AddA"/>
</dbReference>
<dbReference type="PANTHER" id="PTHR11070">
    <property type="entry name" value="UVRD / RECB / PCRA DNA HELICASE FAMILY MEMBER"/>
    <property type="match status" value="1"/>
</dbReference>
<dbReference type="GO" id="GO:0033202">
    <property type="term" value="C:DNA helicase complex"/>
    <property type="evidence" value="ECO:0007669"/>
    <property type="project" value="TreeGrafter"/>
</dbReference>
<dbReference type="Proteomes" id="UP000278756">
    <property type="component" value="Chromosome 1"/>
</dbReference>
<gene>
    <name evidence="19" type="ORF">EM6_1818</name>
</gene>
<organism evidence="19 20">
    <name type="scientific">Asticcacaulis excentricus</name>
    <dbReference type="NCBI Taxonomy" id="78587"/>
    <lineage>
        <taxon>Bacteria</taxon>
        <taxon>Pseudomonadati</taxon>
        <taxon>Pseudomonadota</taxon>
        <taxon>Alphaproteobacteria</taxon>
        <taxon>Caulobacterales</taxon>
        <taxon>Caulobacteraceae</taxon>
        <taxon>Asticcacaulis</taxon>
    </lineage>
</organism>
<comment type="catalytic activity">
    <reaction evidence="14">
        <text>ATP + H2O = ADP + phosphate + H(+)</text>
        <dbReference type="Rhea" id="RHEA:13065"/>
        <dbReference type="ChEBI" id="CHEBI:15377"/>
        <dbReference type="ChEBI" id="CHEBI:15378"/>
        <dbReference type="ChEBI" id="CHEBI:30616"/>
        <dbReference type="ChEBI" id="CHEBI:43474"/>
        <dbReference type="ChEBI" id="CHEBI:456216"/>
        <dbReference type="EC" id="5.6.2.4"/>
    </reaction>
</comment>
<dbReference type="SUPFAM" id="SSF52980">
    <property type="entry name" value="Restriction endonuclease-like"/>
    <property type="match status" value="1"/>
</dbReference>
<evidence type="ECO:0000256" key="7">
    <source>
        <dbReference type="ARBA" id="ARBA00022840"/>
    </source>
</evidence>
<evidence type="ECO:0000256" key="15">
    <source>
        <dbReference type="PROSITE-ProRule" id="PRU00560"/>
    </source>
</evidence>
<evidence type="ECO:0000256" key="13">
    <source>
        <dbReference type="ARBA" id="ARBA00034923"/>
    </source>
</evidence>
<keyword evidence="5 15" id="KW-0347">Helicase</keyword>
<evidence type="ECO:0000259" key="18">
    <source>
        <dbReference type="PROSITE" id="PS51217"/>
    </source>
</evidence>
<dbReference type="GO" id="GO:0005829">
    <property type="term" value="C:cytosol"/>
    <property type="evidence" value="ECO:0007669"/>
    <property type="project" value="TreeGrafter"/>
</dbReference>
<evidence type="ECO:0000256" key="9">
    <source>
        <dbReference type="ARBA" id="ARBA00023204"/>
    </source>
</evidence>
<dbReference type="EMBL" id="AP018827">
    <property type="protein sequence ID" value="BBF81221.1"/>
    <property type="molecule type" value="Genomic_DNA"/>
</dbReference>
<reference evidence="20" key="2">
    <citation type="journal article" date="2017" name="Plant Physiol. Biochem.">
        <title>Differential oxidative and antioxidative response of duckweed Lemna minor toward plant growth promoting/inhibiting bacteria.</title>
        <authorList>
            <person name="Ishizawa H."/>
            <person name="Kuroda M."/>
            <person name="Morikawa M."/>
            <person name="Ike M."/>
        </authorList>
    </citation>
    <scope>NUCLEOTIDE SEQUENCE [LARGE SCALE GENOMIC DNA]</scope>
    <source>
        <strain evidence="20">M6</strain>
    </source>
</reference>
<dbReference type="PROSITE" id="PS51217">
    <property type="entry name" value="UVRD_HELICASE_CTER"/>
    <property type="match status" value="1"/>
</dbReference>
<dbReference type="GO" id="GO:0005524">
    <property type="term" value="F:ATP binding"/>
    <property type="evidence" value="ECO:0007669"/>
    <property type="project" value="UniProtKB-UniRule"/>
</dbReference>
<keyword evidence="3" id="KW-0227">DNA damage</keyword>
<accession>A0A3G9G5Y2</accession>
<dbReference type="InterPro" id="IPR011604">
    <property type="entry name" value="PDDEXK-like_dom_sf"/>
</dbReference>
<keyword evidence="8" id="KW-0238">DNA-binding</keyword>
<keyword evidence="7 15" id="KW-0067">ATP-binding</keyword>
<dbReference type="InterPro" id="IPR038726">
    <property type="entry name" value="PDDEXK_AddAB-type"/>
</dbReference>
<evidence type="ECO:0000256" key="4">
    <source>
        <dbReference type="ARBA" id="ARBA00022801"/>
    </source>
</evidence>
<evidence type="ECO:0000256" key="6">
    <source>
        <dbReference type="ARBA" id="ARBA00022839"/>
    </source>
</evidence>
<evidence type="ECO:0000256" key="10">
    <source>
        <dbReference type="ARBA" id="ARBA00023235"/>
    </source>
</evidence>
<dbReference type="GO" id="GO:0003677">
    <property type="term" value="F:DNA binding"/>
    <property type="evidence" value="ECO:0007669"/>
    <property type="project" value="UniProtKB-KW"/>
</dbReference>
<dbReference type="Gene3D" id="1.10.486.10">
    <property type="entry name" value="PCRA, domain 4"/>
    <property type="match status" value="1"/>
</dbReference>
<dbReference type="SUPFAM" id="SSF52540">
    <property type="entry name" value="P-loop containing nucleoside triphosphate hydrolases"/>
    <property type="match status" value="1"/>
</dbReference>
<dbReference type="PANTHER" id="PTHR11070:SF2">
    <property type="entry name" value="ATP-DEPENDENT DNA HELICASE SRS2"/>
    <property type="match status" value="1"/>
</dbReference>
<dbReference type="Pfam" id="PF13361">
    <property type="entry name" value="UvrD_C"/>
    <property type="match status" value="1"/>
</dbReference>
<name>A0A3G9G5Y2_9CAUL</name>
<dbReference type="Pfam" id="PF12705">
    <property type="entry name" value="PDDEXK_1"/>
    <property type="match status" value="1"/>
</dbReference>
<feature type="region of interest" description="Disordered" evidence="16">
    <location>
        <begin position="992"/>
        <end position="1013"/>
    </location>
</feature>
<sequence length="1186" mass="131014">MNPQNAAADPEVSCFLTANAGSGKTSTLVNRVARLLLRGAKPEHILCVTYTKAAAAEMQGRLYERLGGWAVAEDEKLADQLRAIDENPDDLATARALFAKALETPGGLKIQTIHAFCEKLLRRFPLEAGLSPSFQVLDDLIARDLAQKALEGLLTLPEGAHRDHLIRTLKAQKFEQLLSQFIYQHDRIREALDTLLAAAEHNGLSFSGYLFKRLDLDPPMTPEQVVDAFADGLNWDVMPEMARSLATINTKGNQSLSETLLRLSEARKNGEPFDFETLHAVFYTAKGEPRKDLCSSKSAQADRDTLERWREPLAEAVEKRKAAETALNTLYTLRLFEDFSVIYQDLKRRTGALDFQDLISRAKRLLSGATMSQWVLFKMDGGLEHVLVDEGQDTSGDQWDIIDALVDDFFSGAGAPIFQARIDRTIFAVGDEKQSIYGFQGAKPDLFLGKRQYYQTRAERAGKRFVVPQLVQSWRSLPQVLGFVDSAFDAPDLSEALNFTAERILHDARRSERPATVELWPPIYPLPVPDLGESDDEDIAPVDASGAAPAKRLAQQLAFHIAQDIKQGRSVIDKGSRQARPMHAGDVLILVRKRDALFEHIIRELKQAGVPVSGADRLKLSDHIAFQDLRALMRVCLQAGDSLSLAAVLRSPLCDLSEDDLFTLTRDEKASLWQALNRLAEDNPRFSEAQNFIGWALSEAPQRTAFDFLGLVLNRRDGAGRTQRQRFVTRLGVECEDVLDETLNLALKGEGVGAIGLIDFLNLCEFNASEIKREQEEGGDRVRVMTVHGSKGLEAPWVILPMAPGFKSTRNDDLLLMSDEGDLLVSARGKDGDPEAVSALKSARALREAKEGLRLFYVALTRARDRLTLCGYRGSRAANGPFPDWYDLAQDGFDRLPREAVVGVELDTVVEFGAPKAPSEKWEPVFGSAGASKNAHEPSEKTELLLFGERAPLMTAEAQAAQIQTGLPTFISAAPTPDPEADVVWRAVSQLSDEDRSAEDRAPSPLAEQKGQGRFGRGLKIHKLFEILPALPVADRDDVAARWLKRQPDLDDAQRDEIRQAVMGVLTDARFADAFGPDSRPEVALAGQVGVNARGEAVFMSGRIDRLVIGPERVLVIDYKSNRPAPDSAEEAAADYQRQMAGYVALLRQIYPDKSVEAALLWTDGPKLTPLSEALVNLRLSEIRGH</sequence>
<protein>
    <recommendedName>
        <fullName evidence="12">DNA 3'-5' helicase</fullName>
        <ecNumber evidence="12">5.6.2.4</ecNumber>
    </recommendedName>
    <alternativeName>
        <fullName evidence="13">DNA 3'-5' helicase II</fullName>
    </alternativeName>
</protein>
<keyword evidence="1" id="KW-0540">Nuclease</keyword>
<evidence type="ECO:0000256" key="11">
    <source>
        <dbReference type="ARBA" id="ARBA00034617"/>
    </source>
</evidence>
<dbReference type="GO" id="GO:0000725">
    <property type="term" value="P:recombinational repair"/>
    <property type="evidence" value="ECO:0007669"/>
    <property type="project" value="TreeGrafter"/>
</dbReference>
<comment type="catalytic activity">
    <reaction evidence="11">
        <text>Couples ATP hydrolysis with the unwinding of duplex DNA by translocating in the 3'-5' direction.</text>
        <dbReference type="EC" id="5.6.2.4"/>
    </reaction>
</comment>
<evidence type="ECO:0000256" key="14">
    <source>
        <dbReference type="ARBA" id="ARBA00048988"/>
    </source>
</evidence>
<dbReference type="InterPro" id="IPR011335">
    <property type="entry name" value="Restrct_endonuc-II-like"/>
</dbReference>
<feature type="domain" description="UvrD-like helicase ATP-binding" evidence="17">
    <location>
        <begin position="1"/>
        <end position="477"/>
    </location>
</feature>
<dbReference type="GO" id="GO:0043138">
    <property type="term" value="F:3'-5' DNA helicase activity"/>
    <property type="evidence" value="ECO:0007669"/>
    <property type="project" value="UniProtKB-EC"/>
</dbReference>
<dbReference type="InterPro" id="IPR027417">
    <property type="entry name" value="P-loop_NTPase"/>
</dbReference>
<dbReference type="Gene3D" id="3.90.320.10">
    <property type="match status" value="1"/>
</dbReference>
<keyword evidence="4 15" id="KW-0378">Hydrolase</keyword>
<proteinExistence type="predicted"/>
<dbReference type="GO" id="GO:0004527">
    <property type="term" value="F:exonuclease activity"/>
    <property type="evidence" value="ECO:0007669"/>
    <property type="project" value="UniProtKB-KW"/>
</dbReference>
<dbReference type="InterPro" id="IPR014016">
    <property type="entry name" value="UvrD-like_ATP-bd"/>
</dbReference>
<evidence type="ECO:0000256" key="5">
    <source>
        <dbReference type="ARBA" id="ARBA00022806"/>
    </source>
</evidence>
<dbReference type="RefSeq" id="WP_126422140.1">
    <property type="nucleotide sequence ID" value="NZ_AP018827.1"/>
</dbReference>